<name>A0A4Y2AN68_ARAVE</name>
<proteinExistence type="predicted"/>
<comment type="caution">
    <text evidence="1">The sequence shown here is derived from an EMBL/GenBank/DDBJ whole genome shotgun (WGS) entry which is preliminary data.</text>
</comment>
<keyword evidence="2" id="KW-1185">Reference proteome</keyword>
<evidence type="ECO:0008006" key="3">
    <source>
        <dbReference type="Google" id="ProtNLM"/>
    </source>
</evidence>
<protein>
    <recommendedName>
        <fullName evidence="3">DUF4371 domain-containing protein</fullName>
    </recommendedName>
</protein>
<gene>
    <name evidence="1" type="ORF">AVEN_143642_1</name>
</gene>
<accession>A0A4Y2AN68</accession>
<evidence type="ECO:0000313" key="2">
    <source>
        <dbReference type="Proteomes" id="UP000499080"/>
    </source>
</evidence>
<reference evidence="1 2" key="1">
    <citation type="journal article" date="2019" name="Sci. Rep.">
        <title>Orb-weaving spider Araneus ventricosus genome elucidates the spidroin gene catalogue.</title>
        <authorList>
            <person name="Kono N."/>
            <person name="Nakamura H."/>
            <person name="Ohtoshi R."/>
            <person name="Moran D.A.P."/>
            <person name="Shinohara A."/>
            <person name="Yoshida Y."/>
            <person name="Fujiwara M."/>
            <person name="Mori M."/>
            <person name="Tomita M."/>
            <person name="Arakawa K."/>
        </authorList>
    </citation>
    <scope>NUCLEOTIDE SEQUENCE [LARGE SCALE GENOMIC DNA]</scope>
</reference>
<dbReference type="OrthoDB" id="8058698at2759"/>
<dbReference type="AlphaFoldDB" id="A0A4Y2AN68"/>
<organism evidence="1 2">
    <name type="scientific">Araneus ventricosus</name>
    <name type="common">Orbweaver spider</name>
    <name type="synonym">Epeira ventricosa</name>
    <dbReference type="NCBI Taxonomy" id="182803"/>
    <lineage>
        <taxon>Eukaryota</taxon>
        <taxon>Metazoa</taxon>
        <taxon>Ecdysozoa</taxon>
        <taxon>Arthropoda</taxon>
        <taxon>Chelicerata</taxon>
        <taxon>Arachnida</taxon>
        <taxon>Araneae</taxon>
        <taxon>Araneomorphae</taxon>
        <taxon>Entelegynae</taxon>
        <taxon>Araneoidea</taxon>
        <taxon>Araneidae</taxon>
        <taxon>Araneus</taxon>
    </lineage>
</organism>
<dbReference type="EMBL" id="BGPR01000025">
    <property type="protein sequence ID" value="GBL81332.1"/>
    <property type="molecule type" value="Genomic_DNA"/>
</dbReference>
<sequence>MELLEPNSISSSSYTDTDVITLEYQPQNRLDFPTLARECDQYGISDRAAASIASAVLQDIGIVHEGETSHVVDCNKIRSQHKKLQNAIAESTKLTVSRSLLTGLYFDGRKDNTKVLIKKDTKYYPKTTKEEHYTLVNEPNSVYIGHVTAATGGAKAIKEAILNFFVSNIMQLNGLTVTGCDRTNVKTGHKGGIIRLMELYLNRPLQWCTCLLHNK</sequence>
<dbReference type="Proteomes" id="UP000499080">
    <property type="component" value="Unassembled WGS sequence"/>
</dbReference>
<evidence type="ECO:0000313" key="1">
    <source>
        <dbReference type="EMBL" id="GBL81332.1"/>
    </source>
</evidence>